<feature type="domain" description="HTH merR-type" evidence="2">
    <location>
        <begin position="1"/>
        <end position="69"/>
    </location>
</feature>
<dbReference type="InterPro" id="IPR000551">
    <property type="entry name" value="MerR-type_HTH_dom"/>
</dbReference>
<organism evidence="3 4">
    <name type="scientific">Candidatus Aphodousia faecigallinarum</name>
    <dbReference type="NCBI Taxonomy" id="2840677"/>
    <lineage>
        <taxon>Bacteria</taxon>
        <taxon>Pseudomonadati</taxon>
        <taxon>Pseudomonadota</taxon>
        <taxon>Betaproteobacteria</taxon>
        <taxon>Burkholderiales</taxon>
        <taxon>Sutterellaceae</taxon>
        <taxon>Sutterellaceae incertae sedis</taxon>
        <taxon>Candidatus Aphodousia</taxon>
    </lineage>
</organism>
<dbReference type="PANTHER" id="PTHR30204:SF92">
    <property type="entry name" value="HTH-TYPE TRANSCRIPTIONAL REGULATOR ZNTR"/>
    <property type="match status" value="1"/>
</dbReference>
<dbReference type="SUPFAM" id="SSF46955">
    <property type="entry name" value="Putative DNA-binding domain"/>
    <property type="match status" value="1"/>
</dbReference>
<dbReference type="EMBL" id="DVMY01000060">
    <property type="protein sequence ID" value="HIU37325.1"/>
    <property type="molecule type" value="Genomic_DNA"/>
</dbReference>
<dbReference type="InterPro" id="IPR047057">
    <property type="entry name" value="MerR_fam"/>
</dbReference>
<dbReference type="GO" id="GO:0003700">
    <property type="term" value="F:DNA-binding transcription factor activity"/>
    <property type="evidence" value="ECO:0007669"/>
    <property type="project" value="InterPro"/>
</dbReference>
<dbReference type="Pfam" id="PF13411">
    <property type="entry name" value="MerR_1"/>
    <property type="match status" value="1"/>
</dbReference>
<protein>
    <submittedName>
        <fullName evidence="3">MerR family transcriptional regulator</fullName>
    </submittedName>
</protein>
<evidence type="ECO:0000259" key="2">
    <source>
        <dbReference type="PROSITE" id="PS50937"/>
    </source>
</evidence>
<name>A0A9D1IGY8_9BURK</name>
<evidence type="ECO:0000313" key="3">
    <source>
        <dbReference type="EMBL" id="HIU37325.1"/>
    </source>
</evidence>
<dbReference type="PROSITE" id="PS50937">
    <property type="entry name" value="HTH_MERR_2"/>
    <property type="match status" value="1"/>
</dbReference>
<dbReference type="GO" id="GO:0003677">
    <property type="term" value="F:DNA binding"/>
    <property type="evidence" value="ECO:0007669"/>
    <property type="project" value="UniProtKB-KW"/>
</dbReference>
<dbReference type="InterPro" id="IPR009061">
    <property type="entry name" value="DNA-bd_dom_put_sf"/>
</dbReference>
<keyword evidence="1" id="KW-0238">DNA-binding</keyword>
<gene>
    <name evidence="3" type="ORF">IAC56_03520</name>
</gene>
<accession>A0A9D1IGY8</accession>
<dbReference type="Gene3D" id="1.10.1660.10">
    <property type="match status" value="1"/>
</dbReference>
<dbReference type="PRINTS" id="PR00040">
    <property type="entry name" value="HTHMERR"/>
</dbReference>
<dbReference type="PANTHER" id="PTHR30204">
    <property type="entry name" value="REDOX-CYCLING DRUG-SENSING TRANSCRIPTIONAL ACTIVATOR SOXR"/>
    <property type="match status" value="1"/>
</dbReference>
<evidence type="ECO:0000313" key="4">
    <source>
        <dbReference type="Proteomes" id="UP000824083"/>
    </source>
</evidence>
<proteinExistence type="predicted"/>
<dbReference type="PROSITE" id="PS00552">
    <property type="entry name" value="HTH_MERR_1"/>
    <property type="match status" value="1"/>
</dbReference>
<dbReference type="Proteomes" id="UP000824083">
    <property type="component" value="Unassembled WGS sequence"/>
</dbReference>
<sequence length="157" mass="17654">MRIGELSKLSGVAVETIRFYENEGLIPKAARSMNNYRSYTDSHLKRLQFIRHCRSLDMSLEDIKLLSDVGARRNEEACKVQEIITRHMKKIDEQINALKELRQHLGLLSLCCHGNHANGEPCGIIEGLNSGACCHNCENLKIKRSGKKAETTKSSTS</sequence>
<reference evidence="3" key="2">
    <citation type="journal article" date="2021" name="PeerJ">
        <title>Extensive microbial diversity within the chicken gut microbiome revealed by metagenomics and culture.</title>
        <authorList>
            <person name="Gilroy R."/>
            <person name="Ravi A."/>
            <person name="Getino M."/>
            <person name="Pursley I."/>
            <person name="Horton D.L."/>
            <person name="Alikhan N.F."/>
            <person name="Baker D."/>
            <person name="Gharbi K."/>
            <person name="Hall N."/>
            <person name="Watson M."/>
            <person name="Adriaenssens E.M."/>
            <person name="Foster-Nyarko E."/>
            <person name="Jarju S."/>
            <person name="Secka A."/>
            <person name="Antonio M."/>
            <person name="Oren A."/>
            <person name="Chaudhuri R.R."/>
            <person name="La Ragione R."/>
            <person name="Hildebrand F."/>
            <person name="Pallen M.J."/>
        </authorList>
    </citation>
    <scope>NUCLEOTIDE SEQUENCE</scope>
    <source>
        <strain evidence="3">7463</strain>
    </source>
</reference>
<comment type="caution">
    <text evidence="3">The sequence shown here is derived from an EMBL/GenBank/DDBJ whole genome shotgun (WGS) entry which is preliminary data.</text>
</comment>
<dbReference type="SMART" id="SM00422">
    <property type="entry name" value="HTH_MERR"/>
    <property type="match status" value="1"/>
</dbReference>
<evidence type="ECO:0000256" key="1">
    <source>
        <dbReference type="ARBA" id="ARBA00023125"/>
    </source>
</evidence>
<dbReference type="AlphaFoldDB" id="A0A9D1IGY8"/>
<reference evidence="3" key="1">
    <citation type="submission" date="2020-10" db="EMBL/GenBank/DDBJ databases">
        <authorList>
            <person name="Gilroy R."/>
        </authorList>
    </citation>
    <scope>NUCLEOTIDE SEQUENCE</scope>
    <source>
        <strain evidence="3">7463</strain>
    </source>
</reference>